<organism evidence="1 2">
    <name type="scientific">Cohnella lubricantis</name>
    <dbReference type="NCBI Taxonomy" id="2163172"/>
    <lineage>
        <taxon>Bacteria</taxon>
        <taxon>Bacillati</taxon>
        <taxon>Bacillota</taxon>
        <taxon>Bacilli</taxon>
        <taxon>Bacillales</taxon>
        <taxon>Paenibacillaceae</taxon>
        <taxon>Cohnella</taxon>
    </lineage>
</organism>
<evidence type="ECO:0000313" key="1">
    <source>
        <dbReference type="EMBL" id="MBB6677531.1"/>
    </source>
</evidence>
<protein>
    <submittedName>
        <fullName evidence="1">Uncharacterized protein</fullName>
    </submittedName>
</protein>
<evidence type="ECO:0000313" key="2">
    <source>
        <dbReference type="Proteomes" id="UP000574133"/>
    </source>
</evidence>
<proteinExistence type="predicted"/>
<reference evidence="1 2" key="1">
    <citation type="submission" date="2020-08" db="EMBL/GenBank/DDBJ databases">
        <title>Cohnella phylogeny.</title>
        <authorList>
            <person name="Dunlap C."/>
        </authorList>
    </citation>
    <scope>NUCLEOTIDE SEQUENCE [LARGE SCALE GENOMIC DNA]</scope>
    <source>
        <strain evidence="1 2">DSM 103658</strain>
    </source>
</reference>
<dbReference type="RefSeq" id="WP_185178808.1">
    <property type="nucleotide sequence ID" value="NZ_CBCSEP010000005.1"/>
</dbReference>
<gene>
    <name evidence="1" type="ORF">H4Q31_09355</name>
</gene>
<dbReference type="EMBL" id="JACJVN010000033">
    <property type="protein sequence ID" value="MBB6677531.1"/>
    <property type="molecule type" value="Genomic_DNA"/>
</dbReference>
<dbReference type="AlphaFoldDB" id="A0A841TGE4"/>
<keyword evidence="2" id="KW-1185">Reference proteome</keyword>
<sequence>MIITDYMARVFARAIAIRYKAGETDVNALLDGYNLQGDNRTLVLAQLAALYPEIPHGGEQATA</sequence>
<accession>A0A841TGE4</accession>
<dbReference type="Proteomes" id="UP000574133">
    <property type="component" value="Unassembled WGS sequence"/>
</dbReference>
<comment type="caution">
    <text evidence="1">The sequence shown here is derived from an EMBL/GenBank/DDBJ whole genome shotgun (WGS) entry which is preliminary data.</text>
</comment>
<name>A0A841TGE4_9BACL</name>